<gene>
    <name evidence="3" type="ORF">IC234_00970</name>
</gene>
<sequence>MVHHFLASPFADDGRATQFAAVLAALQADPTDSLLLGNLVLEDDAAPIDALVVRPHGITVLVLVPAGGRLGMPALGYGHWQLGGAPLAGAEGFDNPFEQFVAQKAAVATWLRARFGDDQVNLHFISGVVLFGAPVAYAPDVEPALNEAPALFQLLGEPADLPRRLRQLSTPEIDLSTADLAEWAAEWARFAALAPSEPAPGAAPPRPAGAASQVGEAGPVGGFLSQKARALWNWLGAADVPDEDPAYGAYDAATARREEKQRLEELRRQMQADLSGQLQALEAREAERERSIAQLRAQLAQAPTVAADATALVSRLNAETREKAALEAAMQASRAESAARNRELDAKIQQLSQLLERLNTPATTPAAAPQPVGAAAPTGPATQPSQPAGKQTESYSFHKWQKLAKGYWLQLSRVVRQRPRVAAVVLLLGGVGAWTLSHLGGTPPVPFQENGRWGYADAQGKAVIPARFASAGPFQAGRAVVTRDGAYGFLDEDGKEVVPPAYDALNPYAGGYARARVGDAYTYIDEAGEEFDHYYFNGLDFAEGHAAVLDHRGWYYITGPKAPDKPVLFKEAYSFADGLARVKLADGYTFITPDYLDDPQEGTAPFGRYELASDFADGKARVTQHGRSFLIDKRGEEIDE</sequence>
<keyword evidence="1" id="KW-0175">Coiled coil</keyword>
<dbReference type="SUPFAM" id="SSF69360">
    <property type="entry name" value="Cell wall binding repeat"/>
    <property type="match status" value="1"/>
</dbReference>
<proteinExistence type="predicted"/>
<evidence type="ECO:0000313" key="4">
    <source>
        <dbReference type="Proteomes" id="UP000606003"/>
    </source>
</evidence>
<feature type="region of interest" description="Disordered" evidence="2">
    <location>
        <begin position="362"/>
        <end position="393"/>
    </location>
</feature>
<feature type="coiled-coil region" evidence="1">
    <location>
        <begin position="253"/>
        <end position="354"/>
    </location>
</feature>
<dbReference type="PANTHER" id="PTHR37841">
    <property type="entry name" value="GLR2918 PROTEIN"/>
    <property type="match status" value="1"/>
</dbReference>
<evidence type="ECO:0000256" key="1">
    <source>
        <dbReference type="SAM" id="Coils"/>
    </source>
</evidence>
<dbReference type="RefSeq" id="WP_190921965.1">
    <property type="nucleotide sequence ID" value="NZ_JACXAC010000001.1"/>
</dbReference>
<name>A0ABR8JL02_9BACT</name>
<dbReference type="EMBL" id="JACXAC010000001">
    <property type="protein sequence ID" value="MBD2720682.1"/>
    <property type="molecule type" value="Genomic_DNA"/>
</dbReference>
<protein>
    <submittedName>
        <fullName evidence="3">WG repeat-containing protein</fullName>
    </submittedName>
</protein>
<feature type="compositionally biased region" description="Low complexity" evidence="2">
    <location>
        <begin position="362"/>
        <end position="388"/>
    </location>
</feature>
<evidence type="ECO:0000256" key="2">
    <source>
        <dbReference type="SAM" id="MobiDB-lite"/>
    </source>
</evidence>
<dbReference type="InterPro" id="IPR032774">
    <property type="entry name" value="WG_beta_rep"/>
</dbReference>
<organism evidence="3 4">
    <name type="scientific">Hymenobacter armeniacus</name>
    <dbReference type="NCBI Taxonomy" id="2771358"/>
    <lineage>
        <taxon>Bacteria</taxon>
        <taxon>Pseudomonadati</taxon>
        <taxon>Bacteroidota</taxon>
        <taxon>Cytophagia</taxon>
        <taxon>Cytophagales</taxon>
        <taxon>Hymenobacteraceae</taxon>
        <taxon>Hymenobacter</taxon>
    </lineage>
</organism>
<evidence type="ECO:0000313" key="3">
    <source>
        <dbReference type="EMBL" id="MBD2720682.1"/>
    </source>
</evidence>
<dbReference type="Pfam" id="PF14903">
    <property type="entry name" value="WG_beta_rep"/>
    <property type="match status" value="3"/>
</dbReference>
<comment type="caution">
    <text evidence="3">The sequence shown here is derived from an EMBL/GenBank/DDBJ whole genome shotgun (WGS) entry which is preliminary data.</text>
</comment>
<dbReference type="PANTHER" id="PTHR37841:SF1">
    <property type="entry name" value="DUF3298 DOMAIN-CONTAINING PROTEIN"/>
    <property type="match status" value="1"/>
</dbReference>
<accession>A0ABR8JL02</accession>
<keyword evidence="4" id="KW-1185">Reference proteome</keyword>
<dbReference type="Proteomes" id="UP000606003">
    <property type="component" value="Unassembled WGS sequence"/>
</dbReference>
<reference evidence="3 4" key="1">
    <citation type="submission" date="2020-09" db="EMBL/GenBank/DDBJ databases">
        <authorList>
            <person name="Kim M.K."/>
        </authorList>
    </citation>
    <scope>NUCLEOTIDE SEQUENCE [LARGE SCALE GENOMIC DNA]</scope>
    <source>
        <strain evidence="3 4">BT189</strain>
    </source>
</reference>